<protein>
    <recommendedName>
        <fullName evidence="7">Sodium/calcium exchanger membrane region domain-containing protein</fullName>
    </recommendedName>
</protein>
<sequence>MSVLVALPAPCDASPFVANMTLGPLGIDYVHIHNCLLADLPLLSFLLLLLWLGCLFYFCASQYYTSLDMLRTSDTFYFCNAVGSTADGYFSPTLASISERLQVSHDVAGVTFLAFGNGAPDIFSAIAAYSSGVGETGVNELLGGAMFISTVVVGGVAVASTVKVQRWPFLRDVGALAAALAVFLLLAVNSSDDIGDSAVAAVVFLAMYAIYVGSVVLPACVGMYRVADDSFCDPKPKEKKSLMISAFWHALTPRGKIIKGRVGNAHQACQSKLITRLADERNKKNNVMEKNVGNFLESKEESAILLTDERPSVHFSSRVFENHFEIAEEDSFSSPLIADDEREIDENDQDVLKWQQHLRWRWRLRRRVLAVFTSDKPLLIKLLCFPQAVLVFARDITVPLFDDGSWSRSKACLSPVTVPLLLAMTSGYANIDMSGGRCAHRIQLWQALTVIGGCTCAIISYSTHRSHAPQSLKSSGLLLSLAFTACVCWIYTVANELMALLVAVGYITHVSNSLLGLTVLAWGNSVGDLITDVSVARAGFPRMAIAGCFGGPVLNLLLGLGLPMAFAFVSGSSAKLSLDVHAWISLSFLSVSLVSSLLVFRHYTYRCPSWFGKVLMGFYVIYSIVNVMIAIFKGQRSDPL</sequence>
<evidence type="ECO:0000256" key="4">
    <source>
        <dbReference type="ARBA" id="ARBA00022989"/>
    </source>
</evidence>
<dbReference type="AlphaFoldDB" id="A0A976FHY3"/>
<evidence type="ECO:0000256" key="1">
    <source>
        <dbReference type="ARBA" id="ARBA00004141"/>
    </source>
</evidence>
<keyword evidence="9" id="KW-1185">Reference proteome</keyword>
<dbReference type="OrthoDB" id="407410at2759"/>
<feature type="transmembrane region" description="Helical" evidence="6">
    <location>
        <begin position="169"/>
        <end position="188"/>
    </location>
</feature>
<feature type="transmembrane region" description="Helical" evidence="6">
    <location>
        <begin position="475"/>
        <end position="494"/>
    </location>
</feature>
<dbReference type="InterPro" id="IPR051359">
    <property type="entry name" value="CaCA_antiporter"/>
</dbReference>
<feature type="transmembrane region" description="Helical" evidence="6">
    <location>
        <begin position="500"/>
        <end position="522"/>
    </location>
</feature>
<dbReference type="InterPro" id="IPR044880">
    <property type="entry name" value="NCX_ion-bd_dom_sf"/>
</dbReference>
<dbReference type="PANTHER" id="PTHR12266:SF0">
    <property type="entry name" value="MITOCHONDRIAL SODIUM_CALCIUM EXCHANGER PROTEIN"/>
    <property type="match status" value="1"/>
</dbReference>
<feature type="domain" description="Sodium/calcium exchanger membrane region" evidence="7">
    <location>
        <begin position="76"/>
        <end position="213"/>
    </location>
</feature>
<evidence type="ECO:0000313" key="9">
    <source>
        <dbReference type="Proteomes" id="UP000294530"/>
    </source>
</evidence>
<proteinExistence type="predicted"/>
<comment type="subcellular location">
    <subcellularLocation>
        <location evidence="1">Membrane</location>
        <topology evidence="1">Multi-pass membrane protein</topology>
    </subcellularLocation>
</comment>
<dbReference type="KEGG" id="blac:94343855"/>
<feature type="transmembrane region" description="Helical" evidence="6">
    <location>
        <begin position="37"/>
        <end position="60"/>
    </location>
</feature>
<dbReference type="Pfam" id="PF01699">
    <property type="entry name" value="Na_Ca_ex"/>
    <property type="match status" value="2"/>
</dbReference>
<reference evidence="8 9" key="1">
    <citation type="journal article" date="2021" name="Genome Biol.">
        <title>AFLAP: assembly-free linkage analysis pipeline using k-mers from genome sequencing data.</title>
        <authorList>
            <person name="Fletcher K."/>
            <person name="Zhang L."/>
            <person name="Gil J."/>
            <person name="Han R."/>
            <person name="Cavanaugh K."/>
            <person name="Michelmore R."/>
        </authorList>
    </citation>
    <scope>NUCLEOTIDE SEQUENCE [LARGE SCALE GENOMIC DNA]</scope>
    <source>
        <strain evidence="8 9">SF5</strain>
    </source>
</reference>
<feature type="transmembrane region" description="Helical" evidence="6">
    <location>
        <begin position="580"/>
        <end position="600"/>
    </location>
</feature>
<feature type="domain" description="Sodium/calcium exchanger membrane region" evidence="7">
    <location>
        <begin position="481"/>
        <end position="626"/>
    </location>
</feature>
<dbReference type="GO" id="GO:0008324">
    <property type="term" value="F:monoatomic cation transmembrane transporter activity"/>
    <property type="evidence" value="ECO:0007669"/>
    <property type="project" value="TreeGrafter"/>
</dbReference>
<evidence type="ECO:0000256" key="2">
    <source>
        <dbReference type="ARBA" id="ARBA00022448"/>
    </source>
</evidence>
<feature type="transmembrane region" description="Helical" evidence="6">
    <location>
        <begin position="141"/>
        <end position="162"/>
    </location>
</feature>
<dbReference type="Proteomes" id="UP000294530">
    <property type="component" value="Unassembled WGS sequence"/>
</dbReference>
<name>A0A976FHY3_BRELC</name>
<dbReference type="Gene3D" id="1.20.1420.30">
    <property type="entry name" value="NCX, central ion-binding region"/>
    <property type="match status" value="2"/>
</dbReference>
<dbReference type="PANTHER" id="PTHR12266">
    <property type="entry name" value="NA+/CA2+ K+ INDEPENDENT EXCHANGER"/>
    <property type="match status" value="1"/>
</dbReference>
<evidence type="ECO:0000259" key="7">
    <source>
        <dbReference type="Pfam" id="PF01699"/>
    </source>
</evidence>
<evidence type="ECO:0000256" key="5">
    <source>
        <dbReference type="ARBA" id="ARBA00023136"/>
    </source>
</evidence>
<feature type="transmembrane region" description="Helical" evidence="6">
    <location>
        <begin position="443"/>
        <end position="463"/>
    </location>
</feature>
<keyword evidence="5 6" id="KW-0472">Membrane</keyword>
<dbReference type="RefSeq" id="XP_067816666.1">
    <property type="nucleotide sequence ID" value="XM_067958184.1"/>
</dbReference>
<evidence type="ECO:0000256" key="3">
    <source>
        <dbReference type="ARBA" id="ARBA00022692"/>
    </source>
</evidence>
<feature type="transmembrane region" description="Helical" evidence="6">
    <location>
        <begin position="200"/>
        <end position="221"/>
    </location>
</feature>
<feature type="transmembrane region" description="Helical" evidence="6">
    <location>
        <begin position="612"/>
        <end position="632"/>
    </location>
</feature>
<evidence type="ECO:0000256" key="6">
    <source>
        <dbReference type="SAM" id="Phobius"/>
    </source>
</evidence>
<feature type="transmembrane region" description="Helical" evidence="6">
    <location>
        <begin position="543"/>
        <end position="568"/>
    </location>
</feature>
<keyword evidence="3 6" id="KW-0812">Transmembrane</keyword>
<evidence type="ECO:0000313" key="8">
    <source>
        <dbReference type="EMBL" id="TDH67167.1"/>
    </source>
</evidence>
<dbReference type="EMBL" id="SHOA02000014">
    <property type="protein sequence ID" value="TDH67167.1"/>
    <property type="molecule type" value="Genomic_DNA"/>
</dbReference>
<gene>
    <name evidence="8" type="ORF">CCR75_000076</name>
</gene>
<comment type="caution">
    <text evidence="8">The sequence shown here is derived from an EMBL/GenBank/DDBJ whole genome shotgun (WGS) entry which is preliminary data.</text>
</comment>
<organism evidence="8 9">
    <name type="scientific">Bremia lactucae</name>
    <name type="common">Lettuce downy mildew</name>
    <dbReference type="NCBI Taxonomy" id="4779"/>
    <lineage>
        <taxon>Eukaryota</taxon>
        <taxon>Sar</taxon>
        <taxon>Stramenopiles</taxon>
        <taxon>Oomycota</taxon>
        <taxon>Peronosporomycetes</taxon>
        <taxon>Peronosporales</taxon>
        <taxon>Peronosporaceae</taxon>
        <taxon>Bremia</taxon>
    </lineage>
</organism>
<dbReference type="GO" id="GO:0016020">
    <property type="term" value="C:membrane"/>
    <property type="evidence" value="ECO:0007669"/>
    <property type="project" value="UniProtKB-SubCell"/>
</dbReference>
<accession>A0A976FHY3</accession>
<dbReference type="GeneID" id="94343855"/>
<keyword evidence="2" id="KW-0813">Transport</keyword>
<dbReference type="InterPro" id="IPR004837">
    <property type="entry name" value="NaCa_Exmemb"/>
</dbReference>
<keyword evidence="4 6" id="KW-1133">Transmembrane helix</keyword>